<accession>A0ACD0P5Y0</accession>
<protein>
    <submittedName>
        <fullName evidence="1">Uncharacterized protein</fullName>
    </submittedName>
</protein>
<proteinExistence type="predicted"/>
<organism evidence="1 2">
    <name type="scientific">Violaceomyces palustris</name>
    <dbReference type="NCBI Taxonomy" id="1673888"/>
    <lineage>
        <taxon>Eukaryota</taxon>
        <taxon>Fungi</taxon>
        <taxon>Dikarya</taxon>
        <taxon>Basidiomycota</taxon>
        <taxon>Ustilaginomycotina</taxon>
        <taxon>Ustilaginomycetes</taxon>
        <taxon>Violaceomycetales</taxon>
        <taxon>Violaceomycetaceae</taxon>
        <taxon>Violaceomyces</taxon>
    </lineage>
</organism>
<dbReference type="EMBL" id="KZ819724">
    <property type="protein sequence ID" value="PWN53459.1"/>
    <property type="molecule type" value="Genomic_DNA"/>
</dbReference>
<gene>
    <name evidence="1" type="ORF">IE53DRAFT_324750</name>
</gene>
<evidence type="ECO:0000313" key="1">
    <source>
        <dbReference type="EMBL" id="PWN53459.1"/>
    </source>
</evidence>
<reference evidence="1 2" key="1">
    <citation type="journal article" date="2018" name="Mol. Biol. Evol.">
        <title>Broad Genomic Sampling Reveals a Smut Pathogenic Ancestry of the Fungal Clade Ustilaginomycotina.</title>
        <authorList>
            <person name="Kijpornyongpan T."/>
            <person name="Mondo S.J."/>
            <person name="Barry K."/>
            <person name="Sandor L."/>
            <person name="Lee J."/>
            <person name="Lipzen A."/>
            <person name="Pangilinan J."/>
            <person name="LaButti K."/>
            <person name="Hainaut M."/>
            <person name="Henrissat B."/>
            <person name="Grigoriev I.V."/>
            <person name="Spatafora J.W."/>
            <person name="Aime M.C."/>
        </authorList>
    </citation>
    <scope>NUCLEOTIDE SEQUENCE [LARGE SCALE GENOMIC DNA]</scope>
    <source>
        <strain evidence="1 2">SA 807</strain>
    </source>
</reference>
<sequence>MFAPMSKGSDEWQANDDPAASLKPGRFRAYLGNQSHLGQSPTHKALPFSRDNNFPFPRSQRHQQRTPNPKQPALKGNNGKGKGKAKPRSGDDSDLSSDNAAPKGLGARFAALAKRKKKGTEDRDQTHQHDQVDDLYEQHHRAYDKARRGILQPAYDYRPLSGASASSFGATDPFFGSSNITDFQRSPARKARGARPNRNSFLQTEHEREERERRSNRGWLVNLFRPRREVVEDCLDSWWKRWFVLAVVPSLVLWFWCAVPFPKTDPYDPNLPWCKPDGDKSDEPNPPWCYPGFGLHKSSLSLPPTLTEFFTGLIFRFYNLFAPWITGGEGSSPPKPDPDGGAEHLTVDANFWFFLFFYYGIYVAVALVYITQLFSLYRLNWWPAALGAKTSYTFFWLLSLGTGYVLHRLDPFGTEQKRNKHGQGSLAGGHQHGHHHSLLQREIGLDALAVSSLGHAYPGNGTGIGGVDESDIQWQRKTLWVGLAFATMSMPAFVCLIGLRRSGRQKYRYSLTDTQKTFLSRQLSRRIPSSYIRFLWFMSSIGLALFALMAGQGYASVYLSTLPHTGLDGVAYVTFWTITVNGLALLSNWILEEKIRSRALVFVFRYYYFLVYFIFYRNLFARLRSVDQFALVQLLSSFWVCIWHPFSMSSFCHRVSQYFNPKPKSWEEYVESLGLSFYLRNLAQNVTMLAFLGWVSILHFGSNQQLYPFFAYDNKHDPYNYRLTILGSLAIWGSELMSSFVARMICKYAFSVDITNLGLDEMRSNPEILSTNVWTSIHVQMDMLLFLIKLNFR</sequence>
<name>A0ACD0P5Y0_9BASI</name>
<keyword evidence="2" id="KW-1185">Reference proteome</keyword>
<evidence type="ECO:0000313" key="2">
    <source>
        <dbReference type="Proteomes" id="UP000245626"/>
    </source>
</evidence>
<dbReference type="Proteomes" id="UP000245626">
    <property type="component" value="Unassembled WGS sequence"/>
</dbReference>